<evidence type="ECO:0000313" key="2">
    <source>
        <dbReference type="Proteomes" id="UP001201812"/>
    </source>
</evidence>
<reference evidence="1" key="1">
    <citation type="submission" date="2022-01" db="EMBL/GenBank/DDBJ databases">
        <title>Genome Sequence Resource for Two Populations of Ditylenchus destructor, the Migratory Endoparasitic Phytonematode.</title>
        <authorList>
            <person name="Zhang H."/>
            <person name="Lin R."/>
            <person name="Xie B."/>
        </authorList>
    </citation>
    <scope>NUCLEOTIDE SEQUENCE</scope>
    <source>
        <strain evidence="1">BazhouSP</strain>
    </source>
</reference>
<dbReference type="AlphaFoldDB" id="A0AAD4MHS3"/>
<gene>
    <name evidence="1" type="ORF">DdX_19813</name>
</gene>
<evidence type="ECO:0000313" key="1">
    <source>
        <dbReference type="EMBL" id="KAI1695006.1"/>
    </source>
</evidence>
<proteinExistence type="predicted"/>
<keyword evidence="2" id="KW-1185">Reference proteome</keyword>
<sequence length="438" mass="51165">MGNTISIFLEWQENLPHRKVEISDDCWLDVLKFLICAQWSEKRYVSRQINGIADRNISRLPRATIERAILGENSSMPNQLRNLSLNALVAFGAVIPKSEIEQWFVNHGVSLEAKIQFRPLPDDLYQQSYDYYQHRAVLMEFLSEGPIFGGYDADFVDICVLGPARQSAQVQPWWFHQLFRKQYESVLYYAQLYPYANYSWAAMEQFLTFLIHPLSYIKVVEMYTVNQKLVDVVKNRLANIQGDVMGTQKLDTYKPAYIHCETFSLLFESVMNVDGLCYALTWLERNVRADAIQMPFVSLFTDSQDHDTICQMTIVLNNFVFGALRICAKRELRVHSKIHSEIETNLIISLVEKFRSLPLIEREIPTIVIESIFSIDFRDVQQNLGSNVIHHEVDSQGAEFLYVFENGQNRMRISFCQTADYWYKYDCYVKFYATQHFL</sequence>
<dbReference type="EMBL" id="JAKKPZ010000450">
    <property type="protein sequence ID" value="KAI1695006.1"/>
    <property type="molecule type" value="Genomic_DNA"/>
</dbReference>
<name>A0AAD4MHS3_9BILA</name>
<accession>A0AAD4MHS3</accession>
<dbReference type="Proteomes" id="UP001201812">
    <property type="component" value="Unassembled WGS sequence"/>
</dbReference>
<organism evidence="1 2">
    <name type="scientific">Ditylenchus destructor</name>
    <dbReference type="NCBI Taxonomy" id="166010"/>
    <lineage>
        <taxon>Eukaryota</taxon>
        <taxon>Metazoa</taxon>
        <taxon>Ecdysozoa</taxon>
        <taxon>Nematoda</taxon>
        <taxon>Chromadorea</taxon>
        <taxon>Rhabditida</taxon>
        <taxon>Tylenchina</taxon>
        <taxon>Tylenchomorpha</taxon>
        <taxon>Sphaerularioidea</taxon>
        <taxon>Anguinidae</taxon>
        <taxon>Anguininae</taxon>
        <taxon>Ditylenchus</taxon>
    </lineage>
</organism>
<comment type="caution">
    <text evidence="1">The sequence shown here is derived from an EMBL/GenBank/DDBJ whole genome shotgun (WGS) entry which is preliminary data.</text>
</comment>
<protein>
    <submittedName>
        <fullName evidence="1">Uncharacterized protein</fullName>
    </submittedName>
</protein>